<dbReference type="Proteomes" id="UP000244240">
    <property type="component" value="Unassembled WGS sequence"/>
</dbReference>
<reference evidence="1 2" key="1">
    <citation type="submission" date="2018-04" db="EMBL/GenBank/DDBJ databases">
        <title>Genomic Encyclopedia of Archaeal and Bacterial Type Strains, Phase II (KMG-II): from individual species to whole genera.</title>
        <authorList>
            <person name="Goeker M."/>
        </authorList>
    </citation>
    <scope>NUCLEOTIDE SEQUENCE [LARGE SCALE GENOMIC DNA]</scope>
    <source>
        <strain evidence="1 2">DSM 45787</strain>
    </source>
</reference>
<dbReference type="OrthoDB" id="2376882at2"/>
<name>A0A2T6AWV7_9BACL</name>
<evidence type="ECO:0000313" key="2">
    <source>
        <dbReference type="Proteomes" id="UP000244240"/>
    </source>
</evidence>
<dbReference type="AlphaFoldDB" id="A0A2T6AWV7"/>
<keyword evidence="2" id="KW-1185">Reference proteome</keyword>
<sequence length="89" mass="10361">MNVKALERGNKLWEGHRMMLPEHEVQLQEERKRKEEYRPPELAPDALEEIGRMLEGSKMGMGSRQHFVKLLAGPQILHVSRTSPLFPCR</sequence>
<gene>
    <name evidence="1" type="ORF">C8P63_14613</name>
</gene>
<evidence type="ECO:0000313" key="1">
    <source>
        <dbReference type="EMBL" id="PTX48304.1"/>
    </source>
</evidence>
<dbReference type="RefSeq" id="WP_108026695.1">
    <property type="nucleotide sequence ID" value="NZ_QBKR01000046.1"/>
</dbReference>
<dbReference type="EMBL" id="QBKR01000046">
    <property type="protein sequence ID" value="PTX48304.1"/>
    <property type="molecule type" value="Genomic_DNA"/>
</dbReference>
<protein>
    <submittedName>
        <fullName evidence="1">Uncharacterized protein</fullName>
    </submittedName>
</protein>
<organism evidence="1 2">
    <name type="scientific">Melghirimyces profundicolus</name>
    <dbReference type="NCBI Taxonomy" id="1242148"/>
    <lineage>
        <taxon>Bacteria</taxon>
        <taxon>Bacillati</taxon>
        <taxon>Bacillota</taxon>
        <taxon>Bacilli</taxon>
        <taxon>Bacillales</taxon>
        <taxon>Thermoactinomycetaceae</taxon>
        <taxon>Melghirimyces</taxon>
    </lineage>
</organism>
<accession>A0A2T6AWV7</accession>
<proteinExistence type="predicted"/>
<comment type="caution">
    <text evidence="1">The sequence shown here is derived from an EMBL/GenBank/DDBJ whole genome shotgun (WGS) entry which is preliminary data.</text>
</comment>